<name>A0A0E9QH46_ANGAN</name>
<reference evidence="1" key="1">
    <citation type="submission" date="2014-11" db="EMBL/GenBank/DDBJ databases">
        <authorList>
            <person name="Amaro Gonzalez C."/>
        </authorList>
    </citation>
    <scope>NUCLEOTIDE SEQUENCE</scope>
</reference>
<accession>A0A0E9QH46</accession>
<protein>
    <submittedName>
        <fullName evidence="1">Uncharacterized protein</fullName>
    </submittedName>
</protein>
<sequence>MVLTFLTYWCLFQLNSHRSSTRYLHRPQKFLPKALCSEH</sequence>
<organism evidence="1">
    <name type="scientific">Anguilla anguilla</name>
    <name type="common">European freshwater eel</name>
    <name type="synonym">Muraena anguilla</name>
    <dbReference type="NCBI Taxonomy" id="7936"/>
    <lineage>
        <taxon>Eukaryota</taxon>
        <taxon>Metazoa</taxon>
        <taxon>Chordata</taxon>
        <taxon>Craniata</taxon>
        <taxon>Vertebrata</taxon>
        <taxon>Euteleostomi</taxon>
        <taxon>Actinopterygii</taxon>
        <taxon>Neopterygii</taxon>
        <taxon>Teleostei</taxon>
        <taxon>Anguilliformes</taxon>
        <taxon>Anguillidae</taxon>
        <taxon>Anguilla</taxon>
    </lineage>
</organism>
<dbReference type="AlphaFoldDB" id="A0A0E9QH46"/>
<proteinExistence type="predicted"/>
<evidence type="ECO:0000313" key="1">
    <source>
        <dbReference type="EMBL" id="JAH16211.1"/>
    </source>
</evidence>
<dbReference type="EMBL" id="GBXM01092366">
    <property type="protein sequence ID" value="JAH16211.1"/>
    <property type="molecule type" value="Transcribed_RNA"/>
</dbReference>
<reference evidence="1" key="2">
    <citation type="journal article" date="2015" name="Fish Shellfish Immunol.">
        <title>Early steps in the European eel (Anguilla anguilla)-Vibrio vulnificus interaction in the gills: Role of the RtxA13 toxin.</title>
        <authorList>
            <person name="Callol A."/>
            <person name="Pajuelo D."/>
            <person name="Ebbesson L."/>
            <person name="Teles M."/>
            <person name="MacKenzie S."/>
            <person name="Amaro C."/>
        </authorList>
    </citation>
    <scope>NUCLEOTIDE SEQUENCE</scope>
</reference>